<sequence>MHLQVSTCLAFAKFLRGYEGTVDGETKTVSSFHEIDFWAENVIVEINIVSTIDKAERTFYQAPTTQYHSTIDRRPEHTARNTKPRLTSLEQNATLPLAWPDFCESEEKGDRLTNSPNCASSKVDLDLESSAWQSPATLKQRERLNEA</sequence>
<name>A0AAV4HFP0_9GAST</name>
<gene>
    <name evidence="1" type="ORF">ElyMa_000963200</name>
</gene>
<dbReference type="Proteomes" id="UP000762676">
    <property type="component" value="Unassembled WGS sequence"/>
</dbReference>
<evidence type="ECO:0000313" key="1">
    <source>
        <dbReference type="EMBL" id="GFR96235.1"/>
    </source>
</evidence>
<protein>
    <submittedName>
        <fullName evidence="1">Uncharacterized protein</fullName>
    </submittedName>
</protein>
<comment type="caution">
    <text evidence="1">The sequence shown here is derived from an EMBL/GenBank/DDBJ whole genome shotgun (WGS) entry which is preliminary data.</text>
</comment>
<keyword evidence="2" id="KW-1185">Reference proteome</keyword>
<organism evidence="1 2">
    <name type="scientific">Elysia marginata</name>
    <dbReference type="NCBI Taxonomy" id="1093978"/>
    <lineage>
        <taxon>Eukaryota</taxon>
        <taxon>Metazoa</taxon>
        <taxon>Spiralia</taxon>
        <taxon>Lophotrochozoa</taxon>
        <taxon>Mollusca</taxon>
        <taxon>Gastropoda</taxon>
        <taxon>Heterobranchia</taxon>
        <taxon>Euthyneura</taxon>
        <taxon>Panpulmonata</taxon>
        <taxon>Sacoglossa</taxon>
        <taxon>Placobranchoidea</taxon>
        <taxon>Plakobranchidae</taxon>
        <taxon>Elysia</taxon>
    </lineage>
</organism>
<proteinExistence type="predicted"/>
<reference evidence="1 2" key="1">
    <citation type="journal article" date="2021" name="Elife">
        <title>Chloroplast acquisition without the gene transfer in kleptoplastic sea slugs, Plakobranchus ocellatus.</title>
        <authorList>
            <person name="Maeda T."/>
            <person name="Takahashi S."/>
            <person name="Yoshida T."/>
            <person name="Shimamura S."/>
            <person name="Takaki Y."/>
            <person name="Nagai Y."/>
            <person name="Toyoda A."/>
            <person name="Suzuki Y."/>
            <person name="Arimoto A."/>
            <person name="Ishii H."/>
            <person name="Satoh N."/>
            <person name="Nishiyama T."/>
            <person name="Hasebe M."/>
            <person name="Maruyama T."/>
            <person name="Minagawa J."/>
            <person name="Obokata J."/>
            <person name="Shigenobu S."/>
        </authorList>
    </citation>
    <scope>NUCLEOTIDE SEQUENCE [LARGE SCALE GENOMIC DNA]</scope>
</reference>
<accession>A0AAV4HFP0</accession>
<dbReference type="EMBL" id="BMAT01001966">
    <property type="protein sequence ID" value="GFR96235.1"/>
    <property type="molecule type" value="Genomic_DNA"/>
</dbReference>
<dbReference type="AlphaFoldDB" id="A0AAV4HFP0"/>
<evidence type="ECO:0000313" key="2">
    <source>
        <dbReference type="Proteomes" id="UP000762676"/>
    </source>
</evidence>